<evidence type="ECO:0000256" key="2">
    <source>
        <dbReference type="ARBA" id="ARBA00022833"/>
    </source>
</evidence>
<dbReference type="PANTHER" id="PTHR47660">
    <property type="entry name" value="TRANSCRIPTION FACTOR WITH C2H2 AND ZN(2)-CYS(6) DNA BINDING DOMAIN (EUROFUNG)-RELATED-RELATED"/>
    <property type="match status" value="1"/>
</dbReference>
<keyword evidence="4" id="KW-0804">Transcription</keyword>
<evidence type="ECO:0000256" key="1">
    <source>
        <dbReference type="ARBA" id="ARBA00022723"/>
    </source>
</evidence>
<dbReference type="InterPro" id="IPR007219">
    <property type="entry name" value="XnlR_reg_dom"/>
</dbReference>
<dbReference type="Gene3D" id="4.10.240.10">
    <property type="entry name" value="Zn(2)-C6 fungal-type DNA-binding domain"/>
    <property type="match status" value="1"/>
</dbReference>
<evidence type="ECO:0000313" key="9">
    <source>
        <dbReference type="EMBL" id="KAJ9133410.1"/>
    </source>
</evidence>
<dbReference type="InterPro" id="IPR036864">
    <property type="entry name" value="Zn2-C6_fun-type_DNA-bd_sf"/>
</dbReference>
<evidence type="ECO:0008006" key="11">
    <source>
        <dbReference type="Google" id="ProtNLM"/>
    </source>
</evidence>
<evidence type="ECO:0000259" key="7">
    <source>
        <dbReference type="PROSITE" id="PS50048"/>
    </source>
</evidence>
<evidence type="ECO:0000256" key="4">
    <source>
        <dbReference type="ARBA" id="ARBA00023163"/>
    </source>
</evidence>
<dbReference type="InterPro" id="IPR013087">
    <property type="entry name" value="Znf_C2H2_type"/>
</dbReference>
<keyword evidence="6" id="KW-0863">Zinc-finger</keyword>
<proteinExistence type="predicted"/>
<dbReference type="SUPFAM" id="SSF57701">
    <property type="entry name" value="Zn2/Cys6 DNA-binding domain"/>
    <property type="match status" value="1"/>
</dbReference>
<dbReference type="SMART" id="SM00066">
    <property type="entry name" value="GAL4"/>
    <property type="match status" value="1"/>
</dbReference>
<keyword evidence="3" id="KW-0805">Transcription regulation</keyword>
<organism evidence="9 10">
    <name type="scientific">Pleurostoma richardsiae</name>
    <dbReference type="NCBI Taxonomy" id="41990"/>
    <lineage>
        <taxon>Eukaryota</taxon>
        <taxon>Fungi</taxon>
        <taxon>Dikarya</taxon>
        <taxon>Ascomycota</taxon>
        <taxon>Pezizomycotina</taxon>
        <taxon>Sordariomycetes</taxon>
        <taxon>Sordariomycetidae</taxon>
        <taxon>Calosphaeriales</taxon>
        <taxon>Pleurostomataceae</taxon>
        <taxon>Pleurostoma</taxon>
    </lineage>
</organism>
<accession>A0AA38R4N2</accession>
<keyword evidence="10" id="KW-1185">Reference proteome</keyword>
<dbReference type="GO" id="GO:0003677">
    <property type="term" value="F:DNA binding"/>
    <property type="evidence" value="ECO:0007669"/>
    <property type="project" value="InterPro"/>
</dbReference>
<dbReference type="InterPro" id="IPR001138">
    <property type="entry name" value="Zn2Cys6_DnaBD"/>
</dbReference>
<dbReference type="GO" id="GO:0006351">
    <property type="term" value="P:DNA-templated transcription"/>
    <property type="evidence" value="ECO:0007669"/>
    <property type="project" value="InterPro"/>
</dbReference>
<name>A0AA38R4N2_9PEZI</name>
<evidence type="ECO:0000256" key="6">
    <source>
        <dbReference type="PROSITE-ProRule" id="PRU00042"/>
    </source>
</evidence>
<dbReference type="Proteomes" id="UP001174694">
    <property type="component" value="Unassembled WGS sequence"/>
</dbReference>
<dbReference type="CDD" id="cd00067">
    <property type="entry name" value="GAL4"/>
    <property type="match status" value="1"/>
</dbReference>
<keyword evidence="5" id="KW-0539">Nucleus</keyword>
<protein>
    <recommendedName>
        <fullName evidence="11">Zn(2)-C6 fungal-type domain-containing protein</fullName>
    </recommendedName>
</protein>
<evidence type="ECO:0000259" key="8">
    <source>
        <dbReference type="PROSITE" id="PS50157"/>
    </source>
</evidence>
<feature type="domain" description="Zn(2)-C6 fungal-type" evidence="7">
    <location>
        <begin position="67"/>
        <end position="96"/>
    </location>
</feature>
<sequence>MASPDASECSICRLPFAHASPIRRNACPFCNRTFGRVDGARRHTRSCPAKGDRPLPPDAKRGRKVRACDACSRIKVSCNAKLPCQRCSSRSLACTYGRLCTDPAHLGGSSRDKERLQPSGSLSALRFLLNCSDPRFNFINDVLAAGEPERDLATPAPWDQSSVNSAGNGTIDPQLLFLGFMDPYLGMSLDYDGMYDDGRCSEYLTLTLSATPNDGLEAQVHRLEVDLQQLIDGQSDFSDVGHQDSFKQFFTCANFHRLLTIFFRRRQLLARIVHWPTFDPSKVELSLLLAIALCGAAYSHRSAESLKYTPIVGTLQQLAEKYIFRRLKHCPGPSVSRLALEVCQAAYLIVVLQVSVNDSDTRRRSANKRQPALVDALRRRGMLSTKLCSPTLPADWQAFVHRESWIRLTTCVFFTDALMALLCNSPPATTVSEMSGDLPCPDELWDANCSSSFEAERNRGELVLQSPCVKDFLTDLLEDEWTDAMTAIYQRLTVWHLYSGIGVFQFVLFNYRTNMLPKSFASVLLRALDRWDRLWAVAMDRVAPDQQGWLGVSKYAPEFALISRRIIEASITEEGRCSKYLQCTAEFDLQVFHEFILQHGAPITTATAKRNLAGQE</sequence>
<dbReference type="PANTHER" id="PTHR47660:SF2">
    <property type="entry name" value="TRANSCRIPTION FACTOR WITH C2H2 AND ZN(2)-CYS(6) DNA BINDING DOMAIN (EUROFUNG)"/>
    <property type="match status" value="1"/>
</dbReference>
<evidence type="ECO:0000313" key="10">
    <source>
        <dbReference type="Proteomes" id="UP001174694"/>
    </source>
</evidence>
<dbReference type="PROSITE" id="PS50048">
    <property type="entry name" value="ZN2_CY6_FUNGAL_2"/>
    <property type="match status" value="1"/>
</dbReference>
<dbReference type="CDD" id="cd12148">
    <property type="entry name" value="fungal_TF_MHR"/>
    <property type="match status" value="1"/>
</dbReference>
<dbReference type="Pfam" id="PF00172">
    <property type="entry name" value="Zn_clus"/>
    <property type="match status" value="1"/>
</dbReference>
<evidence type="ECO:0000256" key="3">
    <source>
        <dbReference type="ARBA" id="ARBA00023015"/>
    </source>
</evidence>
<comment type="caution">
    <text evidence="9">The sequence shown here is derived from an EMBL/GenBank/DDBJ whole genome shotgun (WGS) entry which is preliminary data.</text>
</comment>
<dbReference type="GO" id="GO:0008270">
    <property type="term" value="F:zinc ion binding"/>
    <property type="evidence" value="ECO:0007669"/>
    <property type="project" value="UniProtKB-KW"/>
</dbReference>
<dbReference type="AlphaFoldDB" id="A0AA38R4N2"/>
<keyword evidence="1" id="KW-0479">Metal-binding</keyword>
<dbReference type="EMBL" id="JANBVO010000050">
    <property type="protein sequence ID" value="KAJ9133410.1"/>
    <property type="molecule type" value="Genomic_DNA"/>
</dbReference>
<dbReference type="PROSITE" id="PS00463">
    <property type="entry name" value="ZN2_CY6_FUNGAL_1"/>
    <property type="match status" value="1"/>
</dbReference>
<reference evidence="9" key="1">
    <citation type="submission" date="2022-07" db="EMBL/GenBank/DDBJ databases">
        <title>Fungi with potential for degradation of polypropylene.</title>
        <authorList>
            <person name="Gostincar C."/>
        </authorList>
    </citation>
    <scope>NUCLEOTIDE SEQUENCE</scope>
    <source>
        <strain evidence="9">EXF-13308</strain>
    </source>
</reference>
<keyword evidence="2" id="KW-0862">Zinc</keyword>
<dbReference type="Pfam" id="PF04082">
    <property type="entry name" value="Fungal_trans"/>
    <property type="match status" value="1"/>
</dbReference>
<gene>
    <name evidence="9" type="ORF">NKR23_g10799</name>
</gene>
<dbReference type="GO" id="GO:0000981">
    <property type="term" value="F:DNA-binding transcription factor activity, RNA polymerase II-specific"/>
    <property type="evidence" value="ECO:0007669"/>
    <property type="project" value="InterPro"/>
</dbReference>
<feature type="domain" description="C2H2-type" evidence="8">
    <location>
        <begin position="25"/>
        <end position="54"/>
    </location>
</feature>
<evidence type="ECO:0000256" key="5">
    <source>
        <dbReference type="ARBA" id="ARBA00023242"/>
    </source>
</evidence>
<dbReference type="PROSITE" id="PS50157">
    <property type="entry name" value="ZINC_FINGER_C2H2_2"/>
    <property type="match status" value="1"/>
</dbReference>